<dbReference type="Proteomes" id="UP001223586">
    <property type="component" value="Unassembled WGS sequence"/>
</dbReference>
<evidence type="ECO:0000313" key="11">
    <source>
        <dbReference type="Proteomes" id="UP001223586"/>
    </source>
</evidence>
<dbReference type="PANTHER" id="PTHR35807">
    <property type="entry name" value="TRANSCRIPTIONAL REGULATOR REDD-RELATED"/>
    <property type="match status" value="1"/>
</dbReference>
<evidence type="ECO:0000256" key="3">
    <source>
        <dbReference type="ARBA" id="ARBA00022490"/>
    </source>
</evidence>
<evidence type="ECO:0000256" key="4">
    <source>
        <dbReference type="ARBA" id="ARBA00023012"/>
    </source>
</evidence>
<evidence type="ECO:0000256" key="1">
    <source>
        <dbReference type="ARBA" id="ARBA00004496"/>
    </source>
</evidence>
<keyword evidence="6" id="KW-0238">DNA-binding</keyword>
<keyword evidence="3" id="KW-0963">Cytoplasm</keyword>
<dbReference type="SMART" id="SM01043">
    <property type="entry name" value="BTAD"/>
    <property type="match status" value="1"/>
</dbReference>
<evidence type="ECO:0000256" key="5">
    <source>
        <dbReference type="ARBA" id="ARBA00023015"/>
    </source>
</evidence>
<keyword evidence="11" id="KW-1185">Reference proteome</keyword>
<dbReference type="Pfam" id="PF00486">
    <property type="entry name" value="Trans_reg_C"/>
    <property type="match status" value="1"/>
</dbReference>
<feature type="modified residue" description="4-aspartylphosphate" evidence="8">
    <location>
        <position position="53"/>
    </location>
</feature>
<gene>
    <name evidence="10" type="ORF">J2S08_002642</name>
</gene>
<keyword evidence="5" id="KW-0805">Transcription regulation</keyword>
<dbReference type="Gene3D" id="3.40.50.2300">
    <property type="match status" value="1"/>
</dbReference>
<evidence type="ECO:0000256" key="7">
    <source>
        <dbReference type="ARBA" id="ARBA00023163"/>
    </source>
</evidence>
<protein>
    <submittedName>
        <fullName evidence="10">Two-component SAPR family response regulator</fullName>
    </submittedName>
</protein>
<evidence type="ECO:0000256" key="8">
    <source>
        <dbReference type="PROSITE-ProRule" id="PRU00169"/>
    </source>
</evidence>
<dbReference type="Gene3D" id="1.25.40.10">
    <property type="entry name" value="Tetratricopeptide repeat domain"/>
    <property type="match status" value="1"/>
</dbReference>
<comment type="subcellular location">
    <subcellularLocation>
        <location evidence="1">Cytoplasm</location>
    </subcellularLocation>
</comment>
<keyword evidence="7" id="KW-0804">Transcription</keyword>
<dbReference type="RefSeq" id="WP_307230211.1">
    <property type="nucleotide sequence ID" value="NZ_JAUSTT010000015.1"/>
</dbReference>
<name>A0ABT9WU04_9BACI</name>
<dbReference type="SUPFAM" id="SSF46894">
    <property type="entry name" value="C-terminal effector domain of the bipartite response regulators"/>
    <property type="match status" value="1"/>
</dbReference>
<dbReference type="PANTHER" id="PTHR35807:SF2">
    <property type="entry name" value="TRANSCRIPTIONAL ACTIVATOR DOMAIN"/>
    <property type="match status" value="1"/>
</dbReference>
<evidence type="ECO:0000256" key="6">
    <source>
        <dbReference type="ARBA" id="ARBA00023125"/>
    </source>
</evidence>
<evidence type="ECO:0000259" key="9">
    <source>
        <dbReference type="PROSITE" id="PS50110"/>
    </source>
</evidence>
<evidence type="ECO:0000256" key="2">
    <source>
        <dbReference type="ARBA" id="ARBA00005820"/>
    </source>
</evidence>
<evidence type="ECO:0000313" key="10">
    <source>
        <dbReference type="EMBL" id="MDQ0176784.1"/>
    </source>
</evidence>
<feature type="domain" description="Response regulatory" evidence="9">
    <location>
        <begin position="2"/>
        <end position="116"/>
    </location>
</feature>
<dbReference type="SUPFAM" id="SSF48452">
    <property type="entry name" value="TPR-like"/>
    <property type="match status" value="1"/>
</dbReference>
<dbReference type="PROSITE" id="PS50110">
    <property type="entry name" value="RESPONSE_REGULATORY"/>
    <property type="match status" value="1"/>
</dbReference>
<reference evidence="10 11" key="1">
    <citation type="submission" date="2023-07" db="EMBL/GenBank/DDBJ databases">
        <title>Genomic Encyclopedia of Type Strains, Phase IV (KMG-IV): sequencing the most valuable type-strain genomes for metagenomic binning, comparative biology and taxonomic classification.</title>
        <authorList>
            <person name="Goeker M."/>
        </authorList>
    </citation>
    <scope>NUCLEOTIDE SEQUENCE [LARGE SCALE GENOMIC DNA]</scope>
    <source>
        <strain evidence="10 11">DSM 23837</strain>
    </source>
</reference>
<sequence length="374" mass="44073">MQAIIVDDEPLALQRLERLLKEFNGIKIVKTFQDPRKALQYVSNQEIDIVFLDIDMPEVNGMMLADKLMQKKPDISLVFVTAYNEYAVEAFELNALDYVLKPVQKERLAKTLSRILKGEQKPKIKQEVIETKMLCLFQHISYTNPSIGTKKISWRTMKAQELFAYLVQNRGRTIHREALIDLLWPNSDLEKAIPHLHTTIYQIRSTIKKHGLAIRISYMDEGYRIEMEGMKLDIEEWEAGVRTLPRVSLETIEQHQALMKLYRGDYLAEHLYIWAEGERERLLFIWLEHAKQVASFFVQNEQYTEAILIYKQIQAKNPYLEDGYLGLMKVNAILGYQSKVIKEYQALMERFHFDLGIDPRKEVIIWYRNWLKSI</sequence>
<keyword evidence="4" id="KW-0902">Two-component regulatory system</keyword>
<dbReference type="Gene3D" id="1.10.10.10">
    <property type="entry name" value="Winged helix-like DNA-binding domain superfamily/Winged helix DNA-binding domain"/>
    <property type="match status" value="1"/>
</dbReference>
<dbReference type="EMBL" id="JAUSTT010000015">
    <property type="protein sequence ID" value="MDQ0176784.1"/>
    <property type="molecule type" value="Genomic_DNA"/>
</dbReference>
<dbReference type="InterPro" id="IPR011006">
    <property type="entry name" value="CheY-like_superfamily"/>
</dbReference>
<dbReference type="InterPro" id="IPR051677">
    <property type="entry name" value="AfsR-DnrI-RedD_regulator"/>
</dbReference>
<dbReference type="SUPFAM" id="SSF52172">
    <property type="entry name" value="CheY-like"/>
    <property type="match status" value="1"/>
</dbReference>
<comment type="similarity">
    <text evidence="2">Belongs to the AfsR/DnrI/RedD regulatory family.</text>
</comment>
<dbReference type="InterPro" id="IPR001789">
    <property type="entry name" value="Sig_transdc_resp-reg_receiver"/>
</dbReference>
<accession>A0ABT9WU04</accession>
<dbReference type="InterPro" id="IPR011990">
    <property type="entry name" value="TPR-like_helical_dom_sf"/>
</dbReference>
<comment type="caution">
    <text evidence="10">The sequence shown here is derived from an EMBL/GenBank/DDBJ whole genome shotgun (WGS) entry which is preliminary data.</text>
</comment>
<dbReference type="Pfam" id="PF03704">
    <property type="entry name" value="BTAD"/>
    <property type="match status" value="1"/>
</dbReference>
<dbReference type="Pfam" id="PF00072">
    <property type="entry name" value="Response_reg"/>
    <property type="match status" value="1"/>
</dbReference>
<dbReference type="SMART" id="SM00448">
    <property type="entry name" value="REC"/>
    <property type="match status" value="1"/>
</dbReference>
<keyword evidence="8" id="KW-0597">Phosphoprotein</keyword>
<organism evidence="10 11">
    <name type="scientific">Bacillus chungangensis</name>
    <dbReference type="NCBI Taxonomy" id="587633"/>
    <lineage>
        <taxon>Bacteria</taxon>
        <taxon>Bacillati</taxon>
        <taxon>Bacillota</taxon>
        <taxon>Bacilli</taxon>
        <taxon>Bacillales</taxon>
        <taxon>Bacillaceae</taxon>
        <taxon>Bacillus</taxon>
    </lineage>
</organism>
<dbReference type="InterPro" id="IPR001867">
    <property type="entry name" value="OmpR/PhoB-type_DNA-bd"/>
</dbReference>
<proteinExistence type="inferred from homology"/>
<dbReference type="InterPro" id="IPR016032">
    <property type="entry name" value="Sig_transdc_resp-reg_C-effctor"/>
</dbReference>
<dbReference type="InterPro" id="IPR005158">
    <property type="entry name" value="BTAD"/>
</dbReference>
<dbReference type="InterPro" id="IPR036388">
    <property type="entry name" value="WH-like_DNA-bd_sf"/>
</dbReference>